<keyword evidence="2" id="KW-1003">Cell membrane</keyword>
<accession>A0A1M4Z9X2</accession>
<feature type="transmembrane region" description="Helical" evidence="6">
    <location>
        <begin position="6"/>
        <end position="26"/>
    </location>
</feature>
<proteinExistence type="predicted"/>
<dbReference type="OrthoDB" id="1123508at2"/>
<dbReference type="InterPro" id="IPR022791">
    <property type="entry name" value="L-PG_synthase/AglD"/>
</dbReference>
<dbReference type="PANTHER" id="PTHR40277:SF1">
    <property type="entry name" value="BLL5419 PROTEIN"/>
    <property type="match status" value="1"/>
</dbReference>
<name>A0A1M4Z9X2_9SPHI</name>
<keyword evidence="3 6" id="KW-0812">Transmembrane</keyword>
<feature type="transmembrane region" description="Helical" evidence="6">
    <location>
        <begin position="153"/>
        <end position="174"/>
    </location>
</feature>
<keyword evidence="8" id="KW-1185">Reference proteome</keyword>
<dbReference type="PANTHER" id="PTHR40277">
    <property type="entry name" value="BLL5419 PROTEIN"/>
    <property type="match status" value="1"/>
</dbReference>
<sequence length="290" mass="32382">MPKNLFSIFKILIKLLLTAGALYWVFSNVDTKALGATLAQADPIMLFGSFIAFFFSQLFASSRVRTFFECIGIELSEWLNYKLYLLGMFYNMFLPGGIGGDGYKIFLLRKDYGVETRKLVMAVFMDKLSGLWALTILLLVLLSNVSGLPVPAYWAWLLIGAGTAGYYLMLRLWFKQYSGSFVKIHLKALGGQTCQLLCALFILYTLRVEGALLPYLLLFMASSLLALFPLTIGGLGARELVFMYGAKYFVLDPQIAITISLLFYSISALSSLPGAYFVFHTKTLSKDYVG</sequence>
<dbReference type="GO" id="GO:0005886">
    <property type="term" value="C:plasma membrane"/>
    <property type="evidence" value="ECO:0007669"/>
    <property type="project" value="UniProtKB-SubCell"/>
</dbReference>
<evidence type="ECO:0000256" key="5">
    <source>
        <dbReference type="ARBA" id="ARBA00023136"/>
    </source>
</evidence>
<evidence type="ECO:0000313" key="7">
    <source>
        <dbReference type="EMBL" id="SHF14863.1"/>
    </source>
</evidence>
<dbReference type="Proteomes" id="UP000184287">
    <property type="component" value="Unassembled WGS sequence"/>
</dbReference>
<reference evidence="8" key="1">
    <citation type="submission" date="2016-11" db="EMBL/GenBank/DDBJ databases">
        <authorList>
            <person name="Varghese N."/>
            <person name="Submissions S."/>
        </authorList>
    </citation>
    <scope>NUCLEOTIDE SEQUENCE [LARGE SCALE GENOMIC DNA]</scope>
    <source>
        <strain evidence="8">DSM 16990</strain>
    </source>
</reference>
<gene>
    <name evidence="7" type="ORF">SAMN04488522_102247</name>
</gene>
<feature type="transmembrane region" description="Helical" evidence="6">
    <location>
        <begin position="38"/>
        <end position="59"/>
    </location>
</feature>
<dbReference type="Pfam" id="PF03706">
    <property type="entry name" value="LPG_synthase_TM"/>
    <property type="match status" value="1"/>
</dbReference>
<evidence type="ECO:0000256" key="1">
    <source>
        <dbReference type="ARBA" id="ARBA00004651"/>
    </source>
</evidence>
<feature type="transmembrane region" description="Helical" evidence="6">
    <location>
        <begin position="212"/>
        <end position="235"/>
    </location>
</feature>
<evidence type="ECO:0000256" key="6">
    <source>
        <dbReference type="SAM" id="Phobius"/>
    </source>
</evidence>
<organism evidence="7 8">
    <name type="scientific">Pedobacter caeni</name>
    <dbReference type="NCBI Taxonomy" id="288992"/>
    <lineage>
        <taxon>Bacteria</taxon>
        <taxon>Pseudomonadati</taxon>
        <taxon>Bacteroidota</taxon>
        <taxon>Sphingobacteriia</taxon>
        <taxon>Sphingobacteriales</taxon>
        <taxon>Sphingobacteriaceae</taxon>
        <taxon>Pedobacter</taxon>
    </lineage>
</organism>
<dbReference type="AlphaFoldDB" id="A0A1M4Z9X2"/>
<keyword evidence="4 6" id="KW-1133">Transmembrane helix</keyword>
<dbReference type="EMBL" id="FQUQ01000002">
    <property type="protein sequence ID" value="SHF14863.1"/>
    <property type="molecule type" value="Genomic_DNA"/>
</dbReference>
<keyword evidence="5 6" id="KW-0472">Membrane</keyword>
<evidence type="ECO:0000256" key="4">
    <source>
        <dbReference type="ARBA" id="ARBA00022989"/>
    </source>
</evidence>
<feature type="transmembrane region" description="Helical" evidence="6">
    <location>
        <begin position="255"/>
        <end position="279"/>
    </location>
</feature>
<comment type="subcellular location">
    <subcellularLocation>
        <location evidence="1">Cell membrane</location>
        <topology evidence="1">Multi-pass membrane protein</topology>
    </subcellularLocation>
</comment>
<evidence type="ECO:0008006" key="9">
    <source>
        <dbReference type="Google" id="ProtNLM"/>
    </source>
</evidence>
<evidence type="ECO:0000256" key="3">
    <source>
        <dbReference type="ARBA" id="ARBA00022692"/>
    </source>
</evidence>
<feature type="transmembrane region" description="Helical" evidence="6">
    <location>
        <begin position="79"/>
        <end position="98"/>
    </location>
</feature>
<protein>
    <recommendedName>
        <fullName evidence="9">Lysylphosphatidylglycerol synthase TM region</fullName>
    </recommendedName>
</protein>
<evidence type="ECO:0000256" key="2">
    <source>
        <dbReference type="ARBA" id="ARBA00022475"/>
    </source>
</evidence>
<evidence type="ECO:0000313" key="8">
    <source>
        <dbReference type="Proteomes" id="UP000184287"/>
    </source>
</evidence>
<feature type="transmembrane region" description="Helical" evidence="6">
    <location>
        <begin position="119"/>
        <end position="141"/>
    </location>
</feature>
<dbReference type="STRING" id="288992.SAMN04488522_102247"/>